<dbReference type="Pfam" id="PF24986">
    <property type="entry name" value="PRC_RimM"/>
    <property type="match status" value="1"/>
</dbReference>
<comment type="function">
    <text evidence="1">An accessory protein needed during the final step in the assembly of 30S ribosomal subunit, possibly for assembly of the head region. Essential for efficient processing of 16S rRNA. May be needed both before and after RbfA during the maturation of 16S rRNA. It has affinity for free ribosomal 30S subunits but not for 70S ribosomes.</text>
</comment>
<comment type="similarity">
    <text evidence="1">Belongs to the RimM family.</text>
</comment>
<dbReference type="NCBIfam" id="TIGR02273">
    <property type="entry name" value="16S_RimM"/>
    <property type="match status" value="1"/>
</dbReference>
<dbReference type="EMBL" id="AP025739">
    <property type="protein sequence ID" value="BDI32406.1"/>
    <property type="molecule type" value="Genomic_DNA"/>
</dbReference>
<sequence>MTLDQTENTKTAEDFSVMAAQIAGAHGVSGNLRLRLIGANPEVTARTFQPGQIVVLRKEGDDAGRQLTVQSVRKQSQPKGAWIARFKEVNDRNEAEALFGHAIFIRETERPSLPEGEFYVDQLIGLSIVTDAGRALGKLTDVLNTPANDVYVTDKNALIPAVSEFVLSVDVPGGVITVRDVPGLLD</sequence>
<dbReference type="InterPro" id="IPR011961">
    <property type="entry name" value="RimM"/>
</dbReference>
<evidence type="ECO:0000259" key="3">
    <source>
        <dbReference type="Pfam" id="PF24986"/>
    </source>
</evidence>
<organism evidence="4 5">
    <name type="scientific">Capsulimonas corticalis</name>
    <dbReference type="NCBI Taxonomy" id="2219043"/>
    <lineage>
        <taxon>Bacteria</taxon>
        <taxon>Bacillati</taxon>
        <taxon>Armatimonadota</taxon>
        <taxon>Armatimonadia</taxon>
        <taxon>Capsulimonadales</taxon>
        <taxon>Capsulimonadaceae</taxon>
        <taxon>Capsulimonas</taxon>
    </lineage>
</organism>
<reference evidence="4 5" key="1">
    <citation type="journal article" date="2019" name="Int. J. Syst. Evol. Microbiol.">
        <title>Capsulimonas corticalis gen. nov., sp. nov., an aerobic capsulated bacterium, of a novel bacterial order, Capsulimonadales ord. nov., of the class Armatimonadia of the phylum Armatimonadetes.</title>
        <authorList>
            <person name="Li J."/>
            <person name="Kudo C."/>
            <person name="Tonouchi A."/>
        </authorList>
    </citation>
    <scope>NUCLEOTIDE SEQUENCE [LARGE SCALE GENOMIC DNA]</scope>
    <source>
        <strain evidence="4 5">AX-7</strain>
    </source>
</reference>
<dbReference type="PANTHER" id="PTHR33692:SF1">
    <property type="entry name" value="RIBOSOME MATURATION FACTOR RIMM"/>
    <property type="match status" value="1"/>
</dbReference>
<dbReference type="GO" id="GO:0043022">
    <property type="term" value="F:ribosome binding"/>
    <property type="evidence" value="ECO:0007669"/>
    <property type="project" value="InterPro"/>
</dbReference>
<dbReference type="GO" id="GO:0005840">
    <property type="term" value="C:ribosome"/>
    <property type="evidence" value="ECO:0007669"/>
    <property type="project" value="InterPro"/>
</dbReference>
<dbReference type="KEGG" id="ccot:CCAX7_44570"/>
<keyword evidence="5" id="KW-1185">Reference proteome</keyword>
<accession>A0A402CX84</accession>
<keyword evidence="1" id="KW-0143">Chaperone</keyword>
<dbReference type="InterPro" id="IPR009000">
    <property type="entry name" value="Transl_B-barrel_sf"/>
</dbReference>
<feature type="domain" description="Ribosome maturation factor RimM PRC barrel" evidence="3">
    <location>
        <begin position="121"/>
        <end position="180"/>
    </location>
</feature>
<evidence type="ECO:0000256" key="1">
    <source>
        <dbReference type="HAMAP-Rule" id="MF_00014"/>
    </source>
</evidence>
<evidence type="ECO:0000313" key="4">
    <source>
        <dbReference type="EMBL" id="BDI32406.1"/>
    </source>
</evidence>
<evidence type="ECO:0000313" key="5">
    <source>
        <dbReference type="Proteomes" id="UP000287394"/>
    </source>
</evidence>
<keyword evidence="1" id="KW-0690">Ribosome biogenesis</keyword>
<comment type="subunit">
    <text evidence="1">Binds ribosomal protein uS19.</text>
</comment>
<dbReference type="Gene3D" id="2.30.30.240">
    <property type="entry name" value="PRC-barrel domain"/>
    <property type="match status" value="1"/>
</dbReference>
<protein>
    <recommendedName>
        <fullName evidence="1">Ribosome maturation factor RimM</fullName>
    </recommendedName>
</protein>
<dbReference type="Proteomes" id="UP000287394">
    <property type="component" value="Chromosome"/>
</dbReference>
<feature type="domain" description="RimM N-terminal" evidence="2">
    <location>
        <begin position="20"/>
        <end position="108"/>
    </location>
</feature>
<dbReference type="HAMAP" id="MF_00014">
    <property type="entry name" value="Ribosome_mat_RimM"/>
    <property type="match status" value="1"/>
</dbReference>
<dbReference type="InterPro" id="IPR011033">
    <property type="entry name" value="PRC_barrel-like_sf"/>
</dbReference>
<dbReference type="GO" id="GO:0005737">
    <property type="term" value="C:cytoplasm"/>
    <property type="evidence" value="ECO:0007669"/>
    <property type="project" value="UniProtKB-SubCell"/>
</dbReference>
<dbReference type="InterPro" id="IPR056792">
    <property type="entry name" value="PRC_RimM"/>
</dbReference>
<dbReference type="AlphaFoldDB" id="A0A402CX84"/>
<dbReference type="Gene3D" id="2.40.30.60">
    <property type="entry name" value="RimM"/>
    <property type="match status" value="1"/>
</dbReference>
<dbReference type="Pfam" id="PF01782">
    <property type="entry name" value="RimM"/>
    <property type="match status" value="1"/>
</dbReference>
<keyword evidence="1" id="KW-0963">Cytoplasm</keyword>
<comment type="subcellular location">
    <subcellularLocation>
        <location evidence="1">Cytoplasm</location>
    </subcellularLocation>
</comment>
<dbReference type="PANTHER" id="PTHR33692">
    <property type="entry name" value="RIBOSOME MATURATION FACTOR RIMM"/>
    <property type="match status" value="1"/>
</dbReference>
<keyword evidence="1" id="KW-0698">rRNA processing</keyword>
<dbReference type="RefSeq" id="WP_165864261.1">
    <property type="nucleotide sequence ID" value="NZ_AP025739.1"/>
</dbReference>
<dbReference type="GO" id="GO:0006364">
    <property type="term" value="P:rRNA processing"/>
    <property type="evidence" value="ECO:0007669"/>
    <property type="project" value="UniProtKB-UniRule"/>
</dbReference>
<dbReference type="InterPro" id="IPR036976">
    <property type="entry name" value="RimM_N_sf"/>
</dbReference>
<comment type="domain">
    <text evidence="1">The PRC barrel domain binds ribosomal protein uS19.</text>
</comment>
<name>A0A402CX84_9BACT</name>
<dbReference type="SUPFAM" id="SSF50447">
    <property type="entry name" value="Translation proteins"/>
    <property type="match status" value="1"/>
</dbReference>
<dbReference type="GO" id="GO:0042274">
    <property type="term" value="P:ribosomal small subunit biogenesis"/>
    <property type="evidence" value="ECO:0007669"/>
    <property type="project" value="UniProtKB-UniRule"/>
</dbReference>
<gene>
    <name evidence="1 4" type="primary">rimM</name>
    <name evidence="4" type="ORF">CCAX7_44570</name>
</gene>
<evidence type="ECO:0000259" key="2">
    <source>
        <dbReference type="Pfam" id="PF01782"/>
    </source>
</evidence>
<dbReference type="InterPro" id="IPR002676">
    <property type="entry name" value="RimM_N"/>
</dbReference>
<dbReference type="SUPFAM" id="SSF50346">
    <property type="entry name" value="PRC-barrel domain"/>
    <property type="match status" value="1"/>
</dbReference>
<proteinExistence type="inferred from homology"/>
<dbReference type="FunCoup" id="A0A402CX84">
    <property type="interactions" value="382"/>
</dbReference>